<accession>A0A1G2P539</accession>
<evidence type="ECO:0000313" key="6">
    <source>
        <dbReference type="EMBL" id="OHA43373.1"/>
    </source>
</evidence>
<dbReference type="PANTHER" id="PTHR33823">
    <property type="entry name" value="RNA POLYMERASE-BINDING TRANSCRIPTION FACTOR DKSA-RELATED"/>
    <property type="match status" value="1"/>
</dbReference>
<dbReference type="Gene3D" id="1.20.120.910">
    <property type="entry name" value="DksA, coiled-coil domain"/>
    <property type="match status" value="1"/>
</dbReference>
<name>A0A1G2P539_9BACT</name>
<dbReference type="AlphaFoldDB" id="A0A1G2P539"/>
<keyword evidence="1" id="KW-0479">Metal-binding</keyword>
<keyword evidence="3" id="KW-0862">Zinc</keyword>
<dbReference type="PROSITE" id="PS51128">
    <property type="entry name" value="ZF_DKSA_2"/>
    <property type="match status" value="1"/>
</dbReference>
<organism evidence="6 7">
    <name type="scientific">Candidatus Taylorbacteria bacterium RIFCSPLOWO2_12_FULL_44_15c</name>
    <dbReference type="NCBI Taxonomy" id="1802333"/>
    <lineage>
        <taxon>Bacteria</taxon>
        <taxon>Candidatus Tayloriibacteriota</taxon>
    </lineage>
</organism>
<comment type="caution">
    <text evidence="6">The sequence shown here is derived from an EMBL/GenBank/DDBJ whole genome shotgun (WGS) entry which is preliminary data.</text>
</comment>
<proteinExistence type="predicted"/>
<evidence type="ECO:0000256" key="1">
    <source>
        <dbReference type="ARBA" id="ARBA00022723"/>
    </source>
</evidence>
<dbReference type="GO" id="GO:0008270">
    <property type="term" value="F:zinc ion binding"/>
    <property type="evidence" value="ECO:0007669"/>
    <property type="project" value="UniProtKB-KW"/>
</dbReference>
<dbReference type="SUPFAM" id="SSF57716">
    <property type="entry name" value="Glucocorticoid receptor-like (DNA-binding domain)"/>
    <property type="match status" value="1"/>
</dbReference>
<evidence type="ECO:0000313" key="7">
    <source>
        <dbReference type="Proteomes" id="UP000176355"/>
    </source>
</evidence>
<reference evidence="6 7" key="1">
    <citation type="journal article" date="2016" name="Nat. Commun.">
        <title>Thousands of microbial genomes shed light on interconnected biogeochemical processes in an aquifer system.</title>
        <authorList>
            <person name="Anantharaman K."/>
            <person name="Brown C.T."/>
            <person name="Hug L.A."/>
            <person name="Sharon I."/>
            <person name="Castelle C.J."/>
            <person name="Probst A.J."/>
            <person name="Thomas B.C."/>
            <person name="Singh A."/>
            <person name="Wilkins M.J."/>
            <person name="Karaoz U."/>
            <person name="Brodie E.L."/>
            <person name="Williams K.H."/>
            <person name="Hubbard S.S."/>
            <person name="Banfield J.F."/>
        </authorList>
    </citation>
    <scope>NUCLEOTIDE SEQUENCE [LARGE SCALE GENOMIC DNA]</scope>
</reference>
<feature type="domain" description="Zinc finger DksA/TraR C4-type" evidence="5">
    <location>
        <begin position="96"/>
        <end position="123"/>
    </location>
</feature>
<dbReference type="Pfam" id="PF01258">
    <property type="entry name" value="zf-dskA_traR"/>
    <property type="match status" value="1"/>
</dbReference>
<dbReference type="STRING" id="1802333.A3G03_03345"/>
<sequence>MKPEAIKIEKDLIEKFRGKLTEELAKVEEELKTVGRINPDNPADWEPVPEKTEVLASDRDEVADSIEAFEDNAAILKQLEIRYNEIKTALAKIEKGEYGACETCREQIEEARLEANPAARTCIKHKN</sequence>
<evidence type="ECO:0000256" key="4">
    <source>
        <dbReference type="PROSITE-ProRule" id="PRU00510"/>
    </source>
</evidence>
<keyword evidence="2" id="KW-0863">Zinc-finger</keyword>
<protein>
    <recommendedName>
        <fullName evidence="5">Zinc finger DksA/TraR C4-type domain-containing protein</fullName>
    </recommendedName>
</protein>
<evidence type="ECO:0000256" key="3">
    <source>
        <dbReference type="ARBA" id="ARBA00022833"/>
    </source>
</evidence>
<gene>
    <name evidence="6" type="ORF">A3G03_03345</name>
</gene>
<evidence type="ECO:0000259" key="5">
    <source>
        <dbReference type="Pfam" id="PF01258"/>
    </source>
</evidence>
<evidence type="ECO:0000256" key="2">
    <source>
        <dbReference type="ARBA" id="ARBA00022771"/>
    </source>
</evidence>
<dbReference type="Proteomes" id="UP000176355">
    <property type="component" value="Unassembled WGS sequence"/>
</dbReference>
<dbReference type="InterPro" id="IPR000962">
    <property type="entry name" value="Znf_DskA_TraR"/>
</dbReference>
<dbReference type="EMBL" id="MHSL01000025">
    <property type="protein sequence ID" value="OHA43373.1"/>
    <property type="molecule type" value="Genomic_DNA"/>
</dbReference>
<feature type="zinc finger region" description="dksA C4-type" evidence="4">
    <location>
        <begin position="101"/>
        <end position="125"/>
    </location>
</feature>
<dbReference type="PANTHER" id="PTHR33823:SF4">
    <property type="entry name" value="GENERAL STRESS PROTEIN 16O"/>
    <property type="match status" value="1"/>
</dbReference>